<evidence type="ECO:0000313" key="4">
    <source>
        <dbReference type="EMBL" id="VFR47899.1"/>
    </source>
</evidence>
<organism evidence="4">
    <name type="scientific">plant metagenome</name>
    <dbReference type="NCBI Taxonomy" id="1297885"/>
    <lineage>
        <taxon>unclassified sequences</taxon>
        <taxon>metagenomes</taxon>
        <taxon>organismal metagenomes</taxon>
    </lineage>
</organism>
<dbReference type="EMBL" id="CAADIG010000025">
    <property type="protein sequence ID" value="VFR47899.1"/>
    <property type="molecule type" value="Genomic_DNA"/>
</dbReference>
<dbReference type="Pfam" id="PF04375">
    <property type="entry name" value="HemX"/>
    <property type="match status" value="1"/>
</dbReference>
<evidence type="ECO:0000256" key="3">
    <source>
        <dbReference type="SAM" id="Phobius"/>
    </source>
</evidence>
<keyword evidence="3" id="KW-0812">Transmembrane</keyword>
<feature type="coiled-coil region" evidence="1">
    <location>
        <begin position="105"/>
        <end position="160"/>
    </location>
</feature>
<feature type="compositionally biased region" description="Low complexity" evidence="2">
    <location>
        <begin position="57"/>
        <end position="68"/>
    </location>
</feature>
<dbReference type="PANTHER" id="PTHR38043:SF1">
    <property type="entry name" value="PROTEIN HEMX"/>
    <property type="match status" value="1"/>
</dbReference>
<feature type="compositionally biased region" description="Basic and acidic residues" evidence="2">
    <location>
        <begin position="8"/>
        <end position="23"/>
    </location>
</feature>
<keyword evidence="1" id="KW-0175">Coiled coil</keyword>
<dbReference type="InterPro" id="IPR007470">
    <property type="entry name" value="HemX"/>
</dbReference>
<keyword evidence="3" id="KW-1133">Transmembrane helix</keyword>
<feature type="transmembrane region" description="Helical" evidence="3">
    <location>
        <begin position="76"/>
        <end position="96"/>
    </location>
</feature>
<keyword evidence="3" id="KW-0472">Membrane</keyword>
<reference evidence="4" key="1">
    <citation type="submission" date="2019-03" db="EMBL/GenBank/DDBJ databases">
        <authorList>
            <person name="Danneels B."/>
        </authorList>
    </citation>
    <scope>NUCLEOTIDE SEQUENCE</scope>
</reference>
<proteinExistence type="predicted"/>
<feature type="region of interest" description="Disordered" evidence="2">
    <location>
        <begin position="1"/>
        <end position="69"/>
    </location>
</feature>
<sequence length="432" mass="45883">MASGRAPLDGRNDYNRDMTDKTPDTTPGAKPSVPSPTPASTPPVPPSPPPAAPASPPAGKKPAPATTSVRKSSSGLVFMLLILGVLVVAMAAALWYQHQQSERTTREIAARLDTLTSQLNQARNDARQAITLAQTQGSRMAGLETAVQDAQTQFDSLEQTWQSFSDSSAGDAVLLNDVERMLALASQQLRLAGNVSNAIVAMETVQARLARADRPRLASLQQAVNGDLDRLRAVPLVDVPAVSGRIDRLIDLVGRAPLLVPDAAAPEVTSAPISSREPGPPVAGRSEPDIAADAPWWQRTRAEMGLWWGQALRTLGGEFGDLISIQRVGNPDALLLSPEQGAQLRGNLRMRLLTAQLSLLMRQSDVWTSELDTVERALAGQFDTHSADTQQAQRLARELAATRIAVSVPDLADSLSALEAVRAAGNGAARGE</sequence>
<feature type="compositionally biased region" description="Pro residues" evidence="2">
    <location>
        <begin position="33"/>
        <end position="56"/>
    </location>
</feature>
<dbReference type="AlphaFoldDB" id="A0A484RF63"/>
<feature type="region of interest" description="Disordered" evidence="2">
    <location>
        <begin position="267"/>
        <end position="288"/>
    </location>
</feature>
<name>A0A484RF63_9ZZZZ</name>
<gene>
    <name evidence="4" type="ORF">ANT2_1904</name>
</gene>
<protein>
    <submittedName>
        <fullName evidence="4">Homolog of E. coli HemX protein</fullName>
    </submittedName>
</protein>
<evidence type="ECO:0000256" key="2">
    <source>
        <dbReference type="SAM" id="MobiDB-lite"/>
    </source>
</evidence>
<evidence type="ECO:0000256" key="1">
    <source>
        <dbReference type="SAM" id="Coils"/>
    </source>
</evidence>
<dbReference type="PANTHER" id="PTHR38043">
    <property type="entry name" value="PROTEIN HEMX"/>
    <property type="match status" value="1"/>
</dbReference>
<accession>A0A484RF63</accession>